<dbReference type="EMBL" id="FMHY01000002">
    <property type="protein sequence ID" value="SCL48619.1"/>
    <property type="molecule type" value="Genomic_DNA"/>
</dbReference>
<dbReference type="Proteomes" id="UP000199696">
    <property type="component" value="Unassembled WGS sequence"/>
</dbReference>
<dbReference type="RefSeq" id="WP_091117063.1">
    <property type="nucleotide sequence ID" value="NZ_FMHY01000002.1"/>
</dbReference>
<evidence type="ECO:0000313" key="1">
    <source>
        <dbReference type="EMBL" id="SCL48619.1"/>
    </source>
</evidence>
<dbReference type="STRING" id="227316.GA0070604_1739"/>
<dbReference type="OrthoDB" id="3475775at2"/>
<organism evidence="1 2">
    <name type="scientific">Micromonospora eburnea</name>
    <dbReference type="NCBI Taxonomy" id="227316"/>
    <lineage>
        <taxon>Bacteria</taxon>
        <taxon>Bacillati</taxon>
        <taxon>Actinomycetota</taxon>
        <taxon>Actinomycetes</taxon>
        <taxon>Micromonosporales</taxon>
        <taxon>Micromonosporaceae</taxon>
        <taxon>Micromonospora</taxon>
    </lineage>
</organism>
<gene>
    <name evidence="1" type="ORF">GA0070604_1739</name>
</gene>
<dbReference type="AlphaFoldDB" id="A0A1C6U422"/>
<protein>
    <submittedName>
        <fullName evidence="1">Uncharacterized protein</fullName>
    </submittedName>
</protein>
<accession>A0A1C6U422</accession>
<evidence type="ECO:0000313" key="2">
    <source>
        <dbReference type="Proteomes" id="UP000199696"/>
    </source>
</evidence>
<sequence length="187" mass="20503">MSTQVVFLALGATRRRAVVEESAQVVADGGDAVVVVAKLRAWRNESFAPQVRVEELASLELLHPPFLAAQRIMYHAPRRAFGALGRGRLKSFSEKAGQAYEQKVARRVHNRLVAPALRRFTQDVRHEVLHRFVLRHSSFDLMVVSDPASVPVAARLVADGLTEVPVSYGLVDLPLSTVSGKADADQS</sequence>
<keyword evidence="2" id="KW-1185">Reference proteome</keyword>
<proteinExistence type="predicted"/>
<name>A0A1C6U422_9ACTN</name>
<reference evidence="2" key="1">
    <citation type="submission" date="2016-06" db="EMBL/GenBank/DDBJ databases">
        <authorList>
            <person name="Varghese N."/>
            <person name="Submissions Spin"/>
        </authorList>
    </citation>
    <scope>NUCLEOTIDE SEQUENCE [LARGE SCALE GENOMIC DNA]</scope>
    <source>
        <strain evidence="2">DSM 44814</strain>
    </source>
</reference>